<evidence type="ECO:0000259" key="1">
    <source>
        <dbReference type="Pfam" id="PF05050"/>
    </source>
</evidence>
<sequence>MGNGAQAPFYRRALYRAFEARYFRRTARTDDGVFQAYVSPSSVLSVLDVRRSLVDPVHKQFIREWIETDAVVWDIGANLGLFTLPAALKVRSGGVYAFEPDLELACNLLRSLRLSRNRHLKVSVMSVAISNEDAAAAFQISKFSRALNKLEAFGRWRQTLVVAQETRSVPTMKIDTLARSLAAPTVLKIDVEGAEMAVLQGGEQTIATARPNILIECQSELQDPMAAFFEKNRYIMLDGEAKVPGPLQRPVWNTIAIPIEKFAATDI</sequence>
<feature type="domain" description="Methyltransferase FkbM" evidence="1">
    <location>
        <begin position="74"/>
        <end position="235"/>
    </location>
</feature>
<dbReference type="PANTHER" id="PTHR34203">
    <property type="entry name" value="METHYLTRANSFERASE, FKBM FAMILY PROTEIN"/>
    <property type="match status" value="1"/>
</dbReference>
<proteinExistence type="predicted"/>
<name>A0A5D3KKR3_9BRAD</name>
<dbReference type="Gene3D" id="3.40.50.150">
    <property type="entry name" value="Vaccinia Virus protein VP39"/>
    <property type="match status" value="1"/>
</dbReference>
<dbReference type="InterPro" id="IPR052514">
    <property type="entry name" value="SAM-dependent_MTase"/>
</dbReference>
<dbReference type="PANTHER" id="PTHR34203:SF15">
    <property type="entry name" value="SLL1173 PROTEIN"/>
    <property type="match status" value="1"/>
</dbReference>
<dbReference type="NCBIfam" id="TIGR01444">
    <property type="entry name" value="fkbM_fam"/>
    <property type="match status" value="1"/>
</dbReference>
<keyword evidence="3" id="KW-1185">Reference proteome</keyword>
<protein>
    <submittedName>
        <fullName evidence="2">FkbM family methyltransferase</fullName>
    </submittedName>
</protein>
<dbReference type="AlphaFoldDB" id="A0A5D3KKR3"/>
<keyword evidence="2" id="KW-0489">Methyltransferase</keyword>
<gene>
    <name evidence="2" type="ORF">FXB40_12435</name>
</gene>
<reference evidence="2 3" key="1">
    <citation type="submission" date="2019-08" db="EMBL/GenBank/DDBJ databases">
        <title>Bradyrhizobium hipponensis sp. nov., a rhizobium isolated from a Lupinus angustifolius root nodule in Tunisia.</title>
        <authorList>
            <person name="Off K."/>
            <person name="Rejili M."/>
            <person name="Mars M."/>
            <person name="Brachmann A."/>
            <person name="Marin M."/>
        </authorList>
    </citation>
    <scope>NUCLEOTIDE SEQUENCE [LARGE SCALE GENOMIC DNA]</scope>
    <source>
        <strain evidence="2 3">CTAW71</strain>
    </source>
</reference>
<dbReference type="InterPro" id="IPR029063">
    <property type="entry name" value="SAM-dependent_MTases_sf"/>
</dbReference>
<accession>A0A5D3KKR3</accession>
<dbReference type="GO" id="GO:0032259">
    <property type="term" value="P:methylation"/>
    <property type="evidence" value="ECO:0007669"/>
    <property type="project" value="UniProtKB-KW"/>
</dbReference>
<evidence type="ECO:0000313" key="2">
    <source>
        <dbReference type="EMBL" id="TYL96129.1"/>
    </source>
</evidence>
<dbReference type="SUPFAM" id="SSF53335">
    <property type="entry name" value="S-adenosyl-L-methionine-dependent methyltransferases"/>
    <property type="match status" value="1"/>
</dbReference>
<dbReference type="Proteomes" id="UP000324758">
    <property type="component" value="Unassembled WGS sequence"/>
</dbReference>
<organism evidence="2 3">
    <name type="scientific">Bradyrhizobium rifense</name>
    <dbReference type="NCBI Taxonomy" id="515499"/>
    <lineage>
        <taxon>Bacteria</taxon>
        <taxon>Pseudomonadati</taxon>
        <taxon>Pseudomonadota</taxon>
        <taxon>Alphaproteobacteria</taxon>
        <taxon>Hyphomicrobiales</taxon>
        <taxon>Nitrobacteraceae</taxon>
        <taxon>Bradyrhizobium</taxon>
    </lineage>
</organism>
<keyword evidence="2" id="KW-0808">Transferase</keyword>
<dbReference type="GO" id="GO:0008168">
    <property type="term" value="F:methyltransferase activity"/>
    <property type="evidence" value="ECO:0007669"/>
    <property type="project" value="UniProtKB-KW"/>
</dbReference>
<evidence type="ECO:0000313" key="3">
    <source>
        <dbReference type="Proteomes" id="UP000324758"/>
    </source>
</evidence>
<comment type="caution">
    <text evidence="2">The sequence shown here is derived from an EMBL/GenBank/DDBJ whole genome shotgun (WGS) entry which is preliminary data.</text>
</comment>
<dbReference type="EMBL" id="VSSS01000021">
    <property type="protein sequence ID" value="TYL96129.1"/>
    <property type="molecule type" value="Genomic_DNA"/>
</dbReference>
<dbReference type="Pfam" id="PF05050">
    <property type="entry name" value="Methyltransf_21"/>
    <property type="match status" value="1"/>
</dbReference>
<dbReference type="InterPro" id="IPR006342">
    <property type="entry name" value="FkbM_mtfrase"/>
</dbReference>
<dbReference type="OrthoDB" id="9814604at2"/>